<proteinExistence type="predicted"/>
<accession>A0A9X3AF13</accession>
<name>A0A9X3AF13_9PSEU</name>
<feature type="region of interest" description="Disordered" evidence="1">
    <location>
        <begin position="1"/>
        <end position="73"/>
    </location>
</feature>
<feature type="compositionally biased region" description="Polar residues" evidence="1">
    <location>
        <begin position="44"/>
        <end position="60"/>
    </location>
</feature>
<dbReference type="RefSeq" id="WP_259622081.1">
    <property type="nucleotide sequence ID" value="NZ_JANYMP010000002.1"/>
</dbReference>
<sequence>MTETPAPQNDAGDVDEAIEAPAPEAEPEPEFVPNRRDRRGSAKKASQNSKIPGQMHNNNVVGKRSFSNRRSGG</sequence>
<dbReference type="AlphaFoldDB" id="A0A9X3AF13"/>
<comment type="caution">
    <text evidence="2">The sequence shown here is derived from an EMBL/GenBank/DDBJ whole genome shotgun (WGS) entry which is preliminary data.</text>
</comment>
<evidence type="ECO:0000313" key="3">
    <source>
        <dbReference type="Proteomes" id="UP001141259"/>
    </source>
</evidence>
<evidence type="ECO:0000256" key="1">
    <source>
        <dbReference type="SAM" id="MobiDB-lite"/>
    </source>
</evidence>
<reference evidence="2" key="1">
    <citation type="submission" date="2022-08" db="EMBL/GenBank/DDBJ databases">
        <authorList>
            <person name="Tistechok S."/>
            <person name="Samborskyy M."/>
            <person name="Roman I."/>
        </authorList>
    </citation>
    <scope>NUCLEOTIDE SEQUENCE</scope>
    <source>
        <strain evidence="2">DSM 103496</strain>
    </source>
</reference>
<protein>
    <submittedName>
        <fullName evidence="2">Uncharacterized protein</fullName>
    </submittedName>
</protein>
<keyword evidence="3" id="KW-1185">Reference proteome</keyword>
<evidence type="ECO:0000313" key="2">
    <source>
        <dbReference type="EMBL" id="MCS7476595.1"/>
    </source>
</evidence>
<dbReference type="EMBL" id="JANYMP010000002">
    <property type="protein sequence ID" value="MCS7476595.1"/>
    <property type="molecule type" value="Genomic_DNA"/>
</dbReference>
<gene>
    <name evidence="2" type="ORF">NZH93_07005</name>
</gene>
<organism evidence="2 3">
    <name type="scientific">Umezawaea endophytica</name>
    <dbReference type="NCBI Taxonomy" id="1654476"/>
    <lineage>
        <taxon>Bacteria</taxon>
        <taxon>Bacillati</taxon>
        <taxon>Actinomycetota</taxon>
        <taxon>Actinomycetes</taxon>
        <taxon>Pseudonocardiales</taxon>
        <taxon>Pseudonocardiaceae</taxon>
        <taxon>Umezawaea</taxon>
    </lineage>
</organism>
<dbReference type="Proteomes" id="UP001141259">
    <property type="component" value="Unassembled WGS sequence"/>
</dbReference>